<sequence length="265" mass="30295">MTETEPDNTLKPWWEPVDIEVEQIRHYAVGPVSVYLQRRQSEWLLAWENFPDSEDYYRVISEAVSEIPQHLTVNRYVFQRPPTRFRLKPRLLDRPIVVKTNQPVRIPSGESITFFISSPVCVSVELQDPDTVLQELDTLRLSDTWFGPSTRVGELCYATKTHARNEKSDMPLRPHRAVTPVNIRNQSDAILAIEKLSIPVPFLRVYGHADGTLWTEPVSLEHTEDNQLAKMEIGRQPAGAVALAEARTPPARNNVVRAFISMFAE</sequence>
<keyword evidence="2" id="KW-1185">Reference proteome</keyword>
<protein>
    <submittedName>
        <fullName evidence="1">DUF432 domain-containing protein</fullName>
    </submittedName>
</protein>
<gene>
    <name evidence="1" type="ORF">soil367_12895</name>
</gene>
<accession>A0A4P7XLC6</accession>
<dbReference type="AlphaFoldDB" id="A0A4P7XLC6"/>
<proteinExistence type="predicted"/>
<dbReference type="KEGG" id="hmi:soil367_12895"/>
<dbReference type="RefSeq" id="WP_136549461.1">
    <property type="nucleotide sequence ID" value="NZ_CP031093.1"/>
</dbReference>
<evidence type="ECO:0000313" key="1">
    <source>
        <dbReference type="EMBL" id="QCF26757.1"/>
    </source>
</evidence>
<name>A0A4P7XLC6_9ALTE</name>
<evidence type="ECO:0000313" key="2">
    <source>
        <dbReference type="Proteomes" id="UP000298049"/>
    </source>
</evidence>
<reference evidence="1 2" key="1">
    <citation type="submission" date="2018-07" db="EMBL/GenBank/DDBJ databases">
        <title>Marsedoiliclastica nanhaica gen. nov. sp. nov., a novel marine hydrocarbonoclastic bacterium isolated from an in-situ enriched hydrocarbon-degrading consortium in deep-sea sediment.</title>
        <authorList>
            <person name="Dong C."/>
            <person name="Ma T."/>
            <person name="Liu R."/>
            <person name="Shao Z."/>
        </authorList>
    </citation>
    <scope>NUCLEOTIDE SEQUENCE [LARGE SCALE GENOMIC DNA]</scope>
    <source>
        <strain evidence="2">soil36-7</strain>
    </source>
</reference>
<dbReference type="Proteomes" id="UP000298049">
    <property type="component" value="Chromosome"/>
</dbReference>
<organism evidence="1 2">
    <name type="scientific">Hydrocarboniclastica marina</name>
    <dbReference type="NCBI Taxonomy" id="2259620"/>
    <lineage>
        <taxon>Bacteria</taxon>
        <taxon>Pseudomonadati</taxon>
        <taxon>Pseudomonadota</taxon>
        <taxon>Gammaproteobacteria</taxon>
        <taxon>Alteromonadales</taxon>
        <taxon>Alteromonadaceae</taxon>
        <taxon>Hydrocarboniclastica</taxon>
    </lineage>
</organism>
<dbReference type="EMBL" id="CP031093">
    <property type="protein sequence ID" value="QCF26757.1"/>
    <property type="molecule type" value="Genomic_DNA"/>
</dbReference>
<dbReference type="OrthoDB" id="6695259at2"/>
<dbReference type="Pfam" id="PF04254">
    <property type="entry name" value="DUF432"/>
    <property type="match status" value="1"/>
</dbReference>
<dbReference type="InterPro" id="IPR007366">
    <property type="entry name" value="DUF432"/>
</dbReference>